<keyword evidence="12" id="KW-1185">Reference proteome</keyword>
<dbReference type="EC" id="5.3.1.24" evidence="3 9"/>
<dbReference type="CDD" id="cd00405">
    <property type="entry name" value="PRAI"/>
    <property type="match status" value="1"/>
</dbReference>
<evidence type="ECO:0000256" key="4">
    <source>
        <dbReference type="ARBA" id="ARBA00022272"/>
    </source>
</evidence>
<feature type="domain" description="N-(5'phosphoribosyl) anthranilate isomerase (PRAI)" evidence="10">
    <location>
        <begin position="3"/>
        <end position="205"/>
    </location>
</feature>
<dbReference type="InterPro" id="IPR001240">
    <property type="entry name" value="PRAI_dom"/>
</dbReference>
<dbReference type="HAMAP" id="MF_00135">
    <property type="entry name" value="PRAI"/>
    <property type="match status" value="1"/>
</dbReference>
<keyword evidence="7 9" id="KW-0057">Aromatic amino acid biosynthesis</keyword>
<evidence type="ECO:0000256" key="8">
    <source>
        <dbReference type="ARBA" id="ARBA00023235"/>
    </source>
</evidence>
<evidence type="ECO:0000259" key="10">
    <source>
        <dbReference type="Pfam" id="PF00697"/>
    </source>
</evidence>
<keyword evidence="8 9" id="KW-0413">Isomerase</keyword>
<evidence type="ECO:0000256" key="9">
    <source>
        <dbReference type="HAMAP-Rule" id="MF_00135"/>
    </source>
</evidence>
<dbReference type="Proteomes" id="UP000295788">
    <property type="component" value="Unassembled WGS sequence"/>
</dbReference>
<organism evidence="11 12">
    <name type="scientific">Tepidibacillus fermentans</name>
    <dbReference type="NCBI Taxonomy" id="1281767"/>
    <lineage>
        <taxon>Bacteria</taxon>
        <taxon>Bacillati</taxon>
        <taxon>Bacillota</taxon>
        <taxon>Bacilli</taxon>
        <taxon>Bacillales</taxon>
        <taxon>Bacillaceae</taxon>
        <taxon>Tepidibacillus</taxon>
    </lineage>
</organism>
<dbReference type="OrthoDB" id="9786954at2"/>
<dbReference type="PANTHER" id="PTHR42894:SF1">
    <property type="entry name" value="N-(5'-PHOSPHORIBOSYL)ANTHRANILATE ISOMERASE"/>
    <property type="match status" value="1"/>
</dbReference>
<evidence type="ECO:0000256" key="1">
    <source>
        <dbReference type="ARBA" id="ARBA00001164"/>
    </source>
</evidence>
<dbReference type="InterPro" id="IPR013785">
    <property type="entry name" value="Aldolase_TIM"/>
</dbReference>
<dbReference type="UniPathway" id="UPA00035">
    <property type="reaction ID" value="UER00042"/>
</dbReference>
<accession>A0A4V2USF9</accession>
<dbReference type="EMBL" id="SMAB01000013">
    <property type="protein sequence ID" value="TCS81282.1"/>
    <property type="molecule type" value="Genomic_DNA"/>
</dbReference>
<dbReference type="InterPro" id="IPR011060">
    <property type="entry name" value="RibuloseP-bd_barrel"/>
</dbReference>
<comment type="similarity">
    <text evidence="9">Belongs to the TrpF family.</text>
</comment>
<evidence type="ECO:0000256" key="5">
    <source>
        <dbReference type="ARBA" id="ARBA00022605"/>
    </source>
</evidence>
<reference evidence="11 12" key="1">
    <citation type="submission" date="2019-03" db="EMBL/GenBank/DDBJ databases">
        <title>Genomic Encyclopedia of Type Strains, Phase IV (KMG-IV): sequencing the most valuable type-strain genomes for metagenomic binning, comparative biology and taxonomic classification.</title>
        <authorList>
            <person name="Goeker M."/>
        </authorList>
    </citation>
    <scope>NUCLEOTIDE SEQUENCE [LARGE SCALE GENOMIC DNA]</scope>
    <source>
        <strain evidence="11 12">DSM 23802</strain>
    </source>
</reference>
<dbReference type="AlphaFoldDB" id="A0A4V2USF9"/>
<evidence type="ECO:0000313" key="12">
    <source>
        <dbReference type="Proteomes" id="UP000295788"/>
    </source>
</evidence>
<evidence type="ECO:0000256" key="6">
    <source>
        <dbReference type="ARBA" id="ARBA00022822"/>
    </source>
</evidence>
<gene>
    <name evidence="9" type="primary">trpF</name>
    <name evidence="11" type="ORF">EDD72_11340</name>
</gene>
<comment type="caution">
    <text evidence="11">The sequence shown here is derived from an EMBL/GenBank/DDBJ whole genome shotgun (WGS) entry which is preliminary data.</text>
</comment>
<dbReference type="PANTHER" id="PTHR42894">
    <property type="entry name" value="N-(5'-PHOSPHORIBOSYL)ANTHRANILATE ISOMERASE"/>
    <property type="match status" value="1"/>
</dbReference>
<comment type="catalytic activity">
    <reaction evidence="1 9">
        <text>N-(5-phospho-beta-D-ribosyl)anthranilate = 1-(2-carboxyphenylamino)-1-deoxy-D-ribulose 5-phosphate</text>
        <dbReference type="Rhea" id="RHEA:21540"/>
        <dbReference type="ChEBI" id="CHEBI:18277"/>
        <dbReference type="ChEBI" id="CHEBI:58613"/>
        <dbReference type="EC" id="5.3.1.24"/>
    </reaction>
</comment>
<dbReference type="Gene3D" id="3.20.20.70">
    <property type="entry name" value="Aldolase class I"/>
    <property type="match status" value="1"/>
</dbReference>
<comment type="pathway">
    <text evidence="2 9">Amino-acid biosynthesis; L-tryptophan biosynthesis; L-tryptophan from chorismate: step 3/5.</text>
</comment>
<evidence type="ECO:0000313" key="11">
    <source>
        <dbReference type="EMBL" id="TCS81282.1"/>
    </source>
</evidence>
<evidence type="ECO:0000256" key="3">
    <source>
        <dbReference type="ARBA" id="ARBA00012572"/>
    </source>
</evidence>
<name>A0A4V2USF9_9BACI</name>
<dbReference type="RefSeq" id="WP_132769391.1">
    <property type="nucleotide sequence ID" value="NZ_SMAB01000013.1"/>
</dbReference>
<evidence type="ECO:0000256" key="2">
    <source>
        <dbReference type="ARBA" id="ARBA00004664"/>
    </source>
</evidence>
<sequence length="218" mass="25064">MKVKICGIFEEQTLIDLKEKEIWPDYIGFVFAKSRRQVKPTQIKPWLKHIPSTVKTVGVFVNQAIEDVINAPVHILQFHGDEKPEDCQLIKEQTGKEIWKVISVDQNHPFSIEHYRNVYERYLPVVDGFIFDTASKSRGGSGSKFEWEPFYHLWQEIEKPILVAGGIMKEDIPILKRYPIEGIDLSSGVEEEGKKSIPKIVELIEEVRRDDAVASMGD</sequence>
<evidence type="ECO:0000256" key="7">
    <source>
        <dbReference type="ARBA" id="ARBA00023141"/>
    </source>
</evidence>
<keyword evidence="5 9" id="KW-0028">Amino-acid biosynthesis</keyword>
<dbReference type="Pfam" id="PF00697">
    <property type="entry name" value="PRAI"/>
    <property type="match status" value="1"/>
</dbReference>
<dbReference type="SUPFAM" id="SSF51366">
    <property type="entry name" value="Ribulose-phoshate binding barrel"/>
    <property type="match status" value="1"/>
</dbReference>
<dbReference type="GO" id="GO:0004640">
    <property type="term" value="F:phosphoribosylanthranilate isomerase activity"/>
    <property type="evidence" value="ECO:0007669"/>
    <property type="project" value="UniProtKB-UniRule"/>
</dbReference>
<dbReference type="InterPro" id="IPR044643">
    <property type="entry name" value="TrpF_fam"/>
</dbReference>
<dbReference type="GO" id="GO:0000162">
    <property type="term" value="P:L-tryptophan biosynthetic process"/>
    <property type="evidence" value="ECO:0007669"/>
    <property type="project" value="UniProtKB-UniRule"/>
</dbReference>
<protein>
    <recommendedName>
        <fullName evidence="4 9">N-(5'-phosphoribosyl)anthranilate isomerase</fullName>
        <shortName evidence="9">PRAI</shortName>
        <ecNumber evidence="3 9">5.3.1.24</ecNumber>
    </recommendedName>
</protein>
<keyword evidence="6 9" id="KW-0822">Tryptophan biosynthesis</keyword>
<proteinExistence type="inferred from homology"/>